<proteinExistence type="predicted"/>
<evidence type="ECO:0000313" key="7">
    <source>
        <dbReference type="EMBL" id="AST57233.1"/>
    </source>
</evidence>
<dbReference type="PANTHER" id="PTHR43498:SF1">
    <property type="entry name" value="COB--COM HETERODISULFIDE REDUCTASE IRON-SULFUR SUBUNIT A"/>
    <property type="match status" value="1"/>
</dbReference>
<keyword evidence="1" id="KW-0004">4Fe-4S</keyword>
<dbReference type="EMBL" id="CP016893">
    <property type="protein sequence ID" value="AST57233.1"/>
    <property type="molecule type" value="Genomic_DNA"/>
</dbReference>
<dbReference type="Gene3D" id="3.50.50.60">
    <property type="entry name" value="FAD/NAD(P)-binding domain"/>
    <property type="match status" value="1"/>
</dbReference>
<dbReference type="InterPro" id="IPR036188">
    <property type="entry name" value="FAD/NAD-bd_sf"/>
</dbReference>
<evidence type="ECO:0000256" key="3">
    <source>
        <dbReference type="ARBA" id="ARBA00023002"/>
    </source>
</evidence>
<dbReference type="SUPFAM" id="SSF51905">
    <property type="entry name" value="FAD/NAD(P)-binding domain"/>
    <property type="match status" value="1"/>
</dbReference>
<dbReference type="InterPro" id="IPR039650">
    <property type="entry name" value="HdrA-like"/>
</dbReference>
<sequence>MPKKYMIIIISLFIVSVSIITAIGGYFYVEKYKKAPQNTASKVIEEKQNLPKPIKLNLPDDGNQYDVIVVGAEPEGVAAARSAAKNDAKVLIIDKHNGPGGLMTYGMLNTIDMSKGPNGILLTQGTFKEFFKGIGSKNSFDVNKAKEVFLKLLSLPNITQSYNTVFEKPIMDGNKIIGITALKDGKQVNFYGKRIIDATQDADVAASAGVPYTVGAEDMGVKGKVQASTLVFRLKGLDWDNLIKIIKYEKKIPATYINDTSANGFLSITKKYKPSTQMLRLRGLNLGKQDDGTVLVNALLIYGVDGLNKESIDNGIQLAKKELPRIVEFFRANIPGFEKAELDGTADELYIRETRHIKGYYTLDINDVVFNRDFYDRIAIGSYPVDVQATSPEDVGFVYGKPVEYAVPFRCIVPQNVDNLLVVGRSASYSHLAAGSARTIPIGMAEGDAVGVASAYSIAKNKSFADIIENQKDIKNIQSILISQGAYLTPFKAENSVEKSWANTGLKFVLHWGLIVPGYNNDYKLNEKLASMSFYYMTSKMIERAIPSKAQLLSDNYQYLQKYIVNKPISKEDAAEILLTYAGFRDEISGNSGKLFNLAHKKGLITDAAYNDIEKNGIVKWQDAYDMTFSLYKFLTKA</sequence>
<keyword evidence="6" id="KW-0472">Membrane</keyword>
<gene>
    <name evidence="7" type="ORF">Thert_01132</name>
</gene>
<dbReference type="Proteomes" id="UP000214975">
    <property type="component" value="Chromosome"/>
</dbReference>
<reference evidence="7 8" key="1">
    <citation type="submission" date="2016-08" db="EMBL/GenBank/DDBJ databases">
        <title>A novel genetic cassette of butanologenic Thermoanaerobacterium thermosaccharolyticum that directly convert cellulose to butanol.</title>
        <authorList>
            <person name="Li T."/>
            <person name="He J."/>
        </authorList>
    </citation>
    <scope>NUCLEOTIDE SEQUENCE [LARGE SCALE GENOMIC DNA]</scope>
    <source>
        <strain evidence="7 8">TG57</strain>
    </source>
</reference>
<accession>A0A223HXM4</accession>
<keyword evidence="2" id="KW-0479">Metal-binding</keyword>
<protein>
    <submittedName>
        <fullName evidence="7">Thiazole biosynthetic protein Thi4 family</fullName>
    </submittedName>
</protein>
<evidence type="ECO:0000256" key="2">
    <source>
        <dbReference type="ARBA" id="ARBA00022723"/>
    </source>
</evidence>
<dbReference type="RefSeq" id="WP_094397128.1">
    <property type="nucleotide sequence ID" value="NZ_CP016893.1"/>
</dbReference>
<dbReference type="AlphaFoldDB" id="A0A223HXM4"/>
<organism evidence="7 8">
    <name type="scientific">Thermoanaerobacterium thermosaccharolyticum</name>
    <name type="common">Clostridium thermosaccharolyticum</name>
    <dbReference type="NCBI Taxonomy" id="1517"/>
    <lineage>
        <taxon>Bacteria</taxon>
        <taxon>Bacillati</taxon>
        <taxon>Bacillota</taxon>
        <taxon>Clostridia</taxon>
        <taxon>Thermoanaerobacterales</taxon>
        <taxon>Thermoanaerobacteraceae</taxon>
        <taxon>Thermoanaerobacterium</taxon>
    </lineage>
</organism>
<evidence type="ECO:0000256" key="5">
    <source>
        <dbReference type="ARBA" id="ARBA00023014"/>
    </source>
</evidence>
<evidence type="ECO:0000256" key="1">
    <source>
        <dbReference type="ARBA" id="ARBA00022485"/>
    </source>
</evidence>
<name>A0A223HXM4_THETR</name>
<dbReference type="GO" id="GO:0016491">
    <property type="term" value="F:oxidoreductase activity"/>
    <property type="evidence" value="ECO:0007669"/>
    <property type="project" value="UniProtKB-KW"/>
</dbReference>
<keyword evidence="5" id="KW-0411">Iron-sulfur</keyword>
<feature type="transmembrane region" description="Helical" evidence="6">
    <location>
        <begin position="7"/>
        <end position="29"/>
    </location>
</feature>
<dbReference type="GO" id="GO:0051539">
    <property type="term" value="F:4 iron, 4 sulfur cluster binding"/>
    <property type="evidence" value="ECO:0007669"/>
    <property type="project" value="UniProtKB-KW"/>
</dbReference>
<dbReference type="Pfam" id="PF12831">
    <property type="entry name" value="FAD_oxidored"/>
    <property type="match status" value="1"/>
</dbReference>
<keyword evidence="3" id="KW-0560">Oxidoreductase</keyword>
<dbReference type="GO" id="GO:0046872">
    <property type="term" value="F:metal ion binding"/>
    <property type="evidence" value="ECO:0007669"/>
    <property type="project" value="UniProtKB-KW"/>
</dbReference>
<evidence type="ECO:0000313" key="8">
    <source>
        <dbReference type="Proteomes" id="UP000214975"/>
    </source>
</evidence>
<keyword evidence="6" id="KW-0812">Transmembrane</keyword>
<evidence type="ECO:0000256" key="4">
    <source>
        <dbReference type="ARBA" id="ARBA00023004"/>
    </source>
</evidence>
<dbReference type="PANTHER" id="PTHR43498">
    <property type="entry name" value="FERREDOXIN:COB-COM HETERODISULFIDE REDUCTASE SUBUNIT A"/>
    <property type="match status" value="1"/>
</dbReference>
<keyword evidence="6" id="KW-1133">Transmembrane helix</keyword>
<keyword evidence="4" id="KW-0408">Iron</keyword>
<evidence type="ECO:0000256" key="6">
    <source>
        <dbReference type="SAM" id="Phobius"/>
    </source>
</evidence>